<evidence type="ECO:0000256" key="2">
    <source>
        <dbReference type="ARBA" id="ARBA00022512"/>
    </source>
</evidence>
<feature type="signal peptide" evidence="10">
    <location>
        <begin position="1"/>
        <end position="24"/>
    </location>
</feature>
<dbReference type="InterPro" id="IPR036852">
    <property type="entry name" value="Peptidase_S8/S53_dom_sf"/>
</dbReference>
<dbReference type="PRINTS" id="PR00723">
    <property type="entry name" value="SUBTILISIN"/>
</dbReference>
<dbReference type="PROSITE" id="PS00136">
    <property type="entry name" value="SUBTILASE_ASP"/>
    <property type="match status" value="1"/>
</dbReference>
<dbReference type="Pfam" id="PF06280">
    <property type="entry name" value="fn3_5"/>
    <property type="match status" value="1"/>
</dbReference>
<dbReference type="Gene3D" id="3.50.30.30">
    <property type="match status" value="1"/>
</dbReference>
<dbReference type="InterPro" id="IPR050131">
    <property type="entry name" value="Peptidase_S8_subtilisin-like"/>
</dbReference>
<dbReference type="InterPro" id="IPR010435">
    <property type="entry name" value="C5a/SBT2-like_Fn3"/>
</dbReference>
<feature type="domain" description="PA" evidence="12">
    <location>
        <begin position="432"/>
        <end position="490"/>
    </location>
</feature>
<dbReference type="GO" id="GO:0005615">
    <property type="term" value="C:extracellular space"/>
    <property type="evidence" value="ECO:0007669"/>
    <property type="project" value="TreeGrafter"/>
</dbReference>
<dbReference type="OrthoDB" id="206201at2759"/>
<dbReference type="Pfam" id="PF00082">
    <property type="entry name" value="Peptidase_S8"/>
    <property type="match status" value="1"/>
</dbReference>
<evidence type="ECO:0000256" key="3">
    <source>
        <dbReference type="ARBA" id="ARBA00022670"/>
    </source>
</evidence>
<dbReference type="InterPro" id="IPR022398">
    <property type="entry name" value="Peptidase_S8_His-AS"/>
</dbReference>
<feature type="active site" description="Charge relay system" evidence="7 8">
    <location>
        <position position="264"/>
    </location>
</feature>
<keyword evidence="2" id="KW-0134">Cell wall</keyword>
<dbReference type="InterPro" id="IPR000209">
    <property type="entry name" value="Peptidase_S8/S53_dom"/>
</dbReference>
<evidence type="ECO:0000256" key="9">
    <source>
        <dbReference type="SAM" id="MobiDB-lite"/>
    </source>
</evidence>
<evidence type="ECO:0000256" key="4">
    <source>
        <dbReference type="ARBA" id="ARBA00022729"/>
    </source>
</evidence>
<evidence type="ECO:0000259" key="13">
    <source>
        <dbReference type="Pfam" id="PF06280"/>
    </source>
</evidence>
<dbReference type="AlphaFoldDB" id="A0A061BEE1"/>
<evidence type="ECO:0000259" key="11">
    <source>
        <dbReference type="Pfam" id="PF00082"/>
    </source>
</evidence>
<dbReference type="Gene3D" id="3.40.50.200">
    <property type="entry name" value="Peptidase S8/S53 domain"/>
    <property type="match status" value="1"/>
</dbReference>
<dbReference type="InterPro" id="IPR023827">
    <property type="entry name" value="Peptidase_S8_Asp-AS"/>
</dbReference>
<evidence type="ECO:0000313" key="14">
    <source>
        <dbReference type="EMBL" id="CDR48308.1"/>
    </source>
</evidence>
<dbReference type="InterPro" id="IPR034187">
    <property type="entry name" value="Peptidases_S8_5"/>
</dbReference>
<feature type="domain" description="Peptidase S8/S53" evidence="11">
    <location>
        <begin position="214"/>
        <end position="626"/>
    </location>
</feature>
<dbReference type="EMBL" id="LK052952">
    <property type="protein sequence ID" value="CDR48308.1"/>
    <property type="molecule type" value="Genomic_DNA"/>
</dbReference>
<feature type="chain" id="PRO_5030001813" evidence="10">
    <location>
        <begin position="25"/>
        <end position="986"/>
    </location>
</feature>
<evidence type="ECO:0000259" key="12">
    <source>
        <dbReference type="Pfam" id="PF02225"/>
    </source>
</evidence>
<dbReference type="PROSITE" id="PS00137">
    <property type="entry name" value="SUBTILASE_HIS"/>
    <property type="match status" value="1"/>
</dbReference>
<dbReference type="InterPro" id="IPR015500">
    <property type="entry name" value="Peptidase_S8_subtilisin-rel"/>
</dbReference>
<keyword evidence="5 8" id="KW-0378">Hydrolase</keyword>
<accession>A0A061BEE1</accession>
<evidence type="ECO:0000256" key="1">
    <source>
        <dbReference type="ARBA" id="ARBA00011073"/>
    </source>
</evidence>
<dbReference type="PANTHER" id="PTHR43806:SF66">
    <property type="entry name" value="SERIN ENDOPEPTIDASE"/>
    <property type="match status" value="1"/>
</dbReference>
<dbReference type="PROSITE" id="PS51892">
    <property type="entry name" value="SUBTILASE"/>
    <property type="match status" value="1"/>
</dbReference>
<evidence type="ECO:0000256" key="10">
    <source>
        <dbReference type="SAM" id="SignalP"/>
    </source>
</evidence>
<reference evidence="14" key="1">
    <citation type="journal article" date="2014" name="Genome Announc.">
        <title>Draft genome sequence of Rhodosporidium toruloides CECT1137, an oleaginous yeast of biotechnological interest.</title>
        <authorList>
            <person name="Morin N."/>
            <person name="Calcas X."/>
            <person name="Devillers H."/>
            <person name="Durrens P."/>
            <person name="Sherman D.J."/>
            <person name="Nicaud J.-M."/>
            <person name="Neuveglise C."/>
        </authorList>
    </citation>
    <scope>NUCLEOTIDE SEQUENCE</scope>
    <source>
        <strain evidence="14">CECT1137</strain>
    </source>
</reference>
<keyword evidence="3 8" id="KW-0645">Protease</keyword>
<dbReference type="GO" id="GO:0006508">
    <property type="term" value="P:proteolysis"/>
    <property type="evidence" value="ECO:0007669"/>
    <property type="project" value="UniProtKB-KW"/>
</dbReference>
<dbReference type="GO" id="GO:0004252">
    <property type="term" value="F:serine-type endopeptidase activity"/>
    <property type="evidence" value="ECO:0007669"/>
    <property type="project" value="UniProtKB-UniRule"/>
</dbReference>
<dbReference type="PANTHER" id="PTHR43806">
    <property type="entry name" value="PEPTIDASE S8"/>
    <property type="match status" value="1"/>
</dbReference>
<dbReference type="InterPro" id="IPR003137">
    <property type="entry name" value="PA_domain"/>
</dbReference>
<feature type="compositionally biased region" description="Polar residues" evidence="9">
    <location>
        <begin position="157"/>
        <end position="168"/>
    </location>
</feature>
<proteinExistence type="inferred from homology"/>
<evidence type="ECO:0000256" key="6">
    <source>
        <dbReference type="ARBA" id="ARBA00022825"/>
    </source>
</evidence>
<dbReference type="SUPFAM" id="SSF52743">
    <property type="entry name" value="Subtilisin-like"/>
    <property type="match status" value="1"/>
</dbReference>
<keyword evidence="2" id="KW-0964">Secreted</keyword>
<sequence>MLMAALRIWLAFVIFAQLAFTSFASIRAAQLERNVPVTYAGQEIVPGSFLIEVGGGSLSKRDGVAHLSRILSYLASRSSNVNGTALPTFSATRQLTARPSLFHGAVIKIDDPNVLEELTQGGESTVKEILQGLHGIEGIEHAWPLRILRGAAPLRTSARQSAETTESPTFDAAPFAKRSGTNFPPPSAYANDTFNPHVMTGVANLHNQGILGSSDIKVAIVDSGVDYLNPILGGCFGPGCLVSFGGDYTTDPPGPSPYTSCNHHGTHVTGTMAALANSFGFSGVAPGVQVGHYRVLGCDNSGLEDRIVNALLVAANDGVNVINLSTGTRIGWLDVDPTQLVIKRLTTQENITITVSAGNSGAAGPFFALSPASSTGAISVGAVNVAQLPAFPAQVDTFGVLPYLSSTPLNTSTLSASNDGYRVYFTSTTAAVSADACESLPASTPDLSASITVVRRGGCPLQTKMSNVASKGGKIALVYNTPDALNLTTDLEVGTTGLAVVASLRDEEGTKLLEWYNSRSGNLRISFPQGMAPIFIDDNISSGLLWSLSNWGPTFELFGQPTLAGPGSNILSTLPLSEGGFGVLSGTSMSAPFLAGAAALILSQRKSDSLASADIRALLTTTASKLPAARNATTVETVLLQGGGLVQVDKAISTRTIVSPFELMLNDTAFPAATQSITLRNTNAFSMQYTVSSSSTQAYATYDNNASTDPFISMKPQPIIPQAEHVTFSTQQITVKPGQTSSFSVTILPPSFSPVELARFPLYSGFIDISGRSNDHNHAEELHIPYFGLAAAMRDMPVLDSTARVYGEVAYPFITSDNFTIFDAAGALSASQEFTVLLRLAAGTRFFSVDVILSSDAPPTTIPTQRRKASPPSRLDRRAVSTTTTAMASSLRTYDERSASAPLFSDTPVVGSIARIAFPSHRDYFADRAPNDFTERQFPFVPNRAAFQMEQSVQYRVLVRALKITADPTLTSSYESWVSYPFTLSP</sequence>
<evidence type="ECO:0000256" key="7">
    <source>
        <dbReference type="PIRSR" id="PIRSR615500-1"/>
    </source>
</evidence>
<name>A0A061BEE1_RHOTO</name>
<dbReference type="GO" id="GO:0016020">
    <property type="term" value="C:membrane"/>
    <property type="evidence" value="ECO:0007669"/>
    <property type="project" value="InterPro"/>
</dbReference>
<dbReference type="Pfam" id="PF02225">
    <property type="entry name" value="PA"/>
    <property type="match status" value="1"/>
</dbReference>
<evidence type="ECO:0000256" key="5">
    <source>
        <dbReference type="ARBA" id="ARBA00022801"/>
    </source>
</evidence>
<keyword evidence="4 10" id="KW-0732">Signal</keyword>
<gene>
    <name evidence="14" type="ORF">RHTO0S_17e00892g</name>
</gene>
<protein>
    <submittedName>
        <fullName evidence="14">RHTO0S17e00892g1_1</fullName>
    </submittedName>
</protein>
<evidence type="ECO:0000256" key="8">
    <source>
        <dbReference type="PROSITE-ProRule" id="PRU01240"/>
    </source>
</evidence>
<feature type="domain" description="C5a peptidase/Subtilisin-like protease SBT2-like Fn3-like" evidence="13">
    <location>
        <begin position="665"/>
        <end position="786"/>
    </location>
</feature>
<feature type="active site" description="Charge relay system" evidence="7 8">
    <location>
        <position position="588"/>
    </location>
</feature>
<keyword evidence="6 8" id="KW-0720">Serine protease</keyword>
<organism evidence="14">
    <name type="scientific">Rhodotorula toruloides</name>
    <name type="common">Yeast</name>
    <name type="synonym">Rhodosporidium toruloides</name>
    <dbReference type="NCBI Taxonomy" id="5286"/>
    <lineage>
        <taxon>Eukaryota</taxon>
        <taxon>Fungi</taxon>
        <taxon>Dikarya</taxon>
        <taxon>Basidiomycota</taxon>
        <taxon>Pucciniomycotina</taxon>
        <taxon>Microbotryomycetes</taxon>
        <taxon>Sporidiobolales</taxon>
        <taxon>Sporidiobolaceae</taxon>
        <taxon>Rhodotorula</taxon>
    </lineage>
</organism>
<feature type="region of interest" description="Disordered" evidence="9">
    <location>
        <begin position="157"/>
        <end position="177"/>
    </location>
</feature>
<comment type="similarity">
    <text evidence="1 8">Belongs to the peptidase S8 family.</text>
</comment>
<feature type="active site" description="Charge relay system" evidence="7 8">
    <location>
        <position position="222"/>
    </location>
</feature>
<dbReference type="CDD" id="cd07489">
    <property type="entry name" value="Peptidases_S8_5"/>
    <property type="match status" value="1"/>
</dbReference>